<keyword evidence="1" id="KW-0596">Phosphopantetheine</keyword>
<dbReference type="PROSITE" id="PS50075">
    <property type="entry name" value="CARRIER"/>
    <property type="match status" value="1"/>
</dbReference>
<proteinExistence type="predicted"/>
<dbReference type="RefSeq" id="WP_378202610.1">
    <property type="nucleotide sequence ID" value="NZ_JBHLZP010000114.1"/>
</dbReference>
<dbReference type="Pfam" id="PF00550">
    <property type="entry name" value="PP-binding"/>
    <property type="match status" value="1"/>
</dbReference>
<dbReference type="InterPro" id="IPR020806">
    <property type="entry name" value="PKS_PP-bd"/>
</dbReference>
<evidence type="ECO:0000256" key="2">
    <source>
        <dbReference type="ARBA" id="ARBA00022553"/>
    </source>
</evidence>
<evidence type="ECO:0000256" key="1">
    <source>
        <dbReference type="ARBA" id="ARBA00022450"/>
    </source>
</evidence>
<reference evidence="4 5" key="1">
    <citation type="submission" date="2024-09" db="EMBL/GenBank/DDBJ databases">
        <authorList>
            <person name="Sun Q."/>
            <person name="Mori K."/>
        </authorList>
    </citation>
    <scope>NUCLEOTIDE SEQUENCE [LARGE SCALE GENOMIC DNA]</scope>
    <source>
        <strain evidence="4 5">TBRC 0563</strain>
    </source>
</reference>
<evidence type="ECO:0000313" key="4">
    <source>
        <dbReference type="EMBL" id="MFB9833954.1"/>
    </source>
</evidence>
<dbReference type="InterPro" id="IPR036736">
    <property type="entry name" value="ACP-like_sf"/>
</dbReference>
<gene>
    <name evidence="4" type="ORF">ACFFNX_17355</name>
</gene>
<comment type="caution">
    <text evidence="4">The sequence shown here is derived from an EMBL/GenBank/DDBJ whole genome shotgun (WGS) entry which is preliminary data.</text>
</comment>
<dbReference type="Proteomes" id="UP001589627">
    <property type="component" value="Unassembled WGS sequence"/>
</dbReference>
<evidence type="ECO:0000313" key="5">
    <source>
        <dbReference type="Proteomes" id="UP001589627"/>
    </source>
</evidence>
<dbReference type="Gene3D" id="1.10.1200.10">
    <property type="entry name" value="ACP-like"/>
    <property type="match status" value="1"/>
</dbReference>
<dbReference type="SMART" id="SM00823">
    <property type="entry name" value="PKS_PP"/>
    <property type="match status" value="1"/>
</dbReference>
<dbReference type="InterPro" id="IPR009081">
    <property type="entry name" value="PP-bd_ACP"/>
</dbReference>
<dbReference type="EMBL" id="JBHLZP010000114">
    <property type="protein sequence ID" value="MFB9833954.1"/>
    <property type="molecule type" value="Genomic_DNA"/>
</dbReference>
<keyword evidence="5" id="KW-1185">Reference proteome</keyword>
<accession>A0ABV5YFY8</accession>
<organism evidence="4 5">
    <name type="scientific">Actinoallomurus acaciae</name>
    <dbReference type="NCBI Taxonomy" id="502577"/>
    <lineage>
        <taxon>Bacteria</taxon>
        <taxon>Bacillati</taxon>
        <taxon>Actinomycetota</taxon>
        <taxon>Actinomycetes</taxon>
        <taxon>Streptosporangiales</taxon>
        <taxon>Thermomonosporaceae</taxon>
        <taxon>Actinoallomurus</taxon>
    </lineage>
</organism>
<keyword evidence="2" id="KW-0597">Phosphoprotein</keyword>
<sequence>MTCRDVDTLRRVALEVIASIRPAAGEVSDLVTFTDLGFDSLDRITLAVQMENRTGIPIPDQVLTGVRTVADLLHHLQGATA</sequence>
<name>A0ABV5YFY8_9ACTN</name>
<dbReference type="SUPFAM" id="SSF47336">
    <property type="entry name" value="ACP-like"/>
    <property type="match status" value="1"/>
</dbReference>
<evidence type="ECO:0000259" key="3">
    <source>
        <dbReference type="PROSITE" id="PS50075"/>
    </source>
</evidence>
<feature type="domain" description="Carrier" evidence="3">
    <location>
        <begin position="4"/>
        <end position="80"/>
    </location>
</feature>
<protein>
    <submittedName>
        <fullName evidence="4">Acyl carrier protein</fullName>
    </submittedName>
</protein>